<feature type="chain" id="PRO_5009518406" description="Secretion system C-terminal sorting domain-containing protein" evidence="1">
    <location>
        <begin position="18"/>
        <end position="504"/>
    </location>
</feature>
<dbReference type="Gene3D" id="2.120.10.10">
    <property type="match status" value="1"/>
</dbReference>
<evidence type="ECO:0000259" key="2">
    <source>
        <dbReference type="Pfam" id="PF18962"/>
    </source>
</evidence>
<proteinExistence type="predicted"/>
<feature type="signal peptide" evidence="1">
    <location>
        <begin position="1"/>
        <end position="17"/>
    </location>
</feature>
<name>A0A1F5EVH7_9BACT</name>
<dbReference type="InterPro" id="IPR026444">
    <property type="entry name" value="Secre_tail"/>
</dbReference>
<sequence length="504" mass="55414">MKNAMLVLSLLIGMVLANTWSEPVAIVSTDAVELTGGPGTYNQVVDSLGTLHFVFFSDHETPGNREIYYMNDEGGTWSEPLRLSHGDNWSHGPSMAIDALGNITVVWYDYRLEYPYSDLYWCRFDAGTGTWSEDLPLVVVPGSGQVAPLVLAESDGKVHLVWCDGRHGDNLDFELYYRFWENGQWSDELQLTDAGRYFRWVPTMALDGTGNLHLFWADDRGFRKDWHIYYKKLASDGAWGNEIDLGRGAPQDIAIYSGHLFLSQIHSVDTAWDIPNADAGIYDPGEDGPTQVRYSVKNLSDPDDVWVIRDKQVSALMSDDVKQATLASCRSGIRLVWGQGTQYHFNLYQATIGLEGQSAPDLFGPILGDNRSVSLSHGPSGDLNLIYSYTSTDDSGWDLYYRHDPIPREGGFDGYFPPRIVLGSISPNPADYSAVVSFDVPATGNVEVAVYDAAGRRVGTVFSGTLTAGRHELAVDTSGLRSGAYFVQASSDGVSASAPLVVAR</sequence>
<evidence type="ECO:0000313" key="3">
    <source>
        <dbReference type="EMBL" id="OGD71382.1"/>
    </source>
</evidence>
<dbReference type="NCBIfam" id="TIGR04183">
    <property type="entry name" value="Por_Secre_tail"/>
    <property type="match status" value="1"/>
</dbReference>
<dbReference type="AlphaFoldDB" id="A0A1F5EVH7"/>
<dbReference type="STRING" id="1817816.A2Y64_00305"/>
<dbReference type="EMBL" id="MFAF01000152">
    <property type="protein sequence ID" value="OGD71382.1"/>
    <property type="molecule type" value="Genomic_DNA"/>
</dbReference>
<accession>A0A1F5EVH7</accession>
<protein>
    <recommendedName>
        <fullName evidence="2">Secretion system C-terminal sorting domain-containing protein</fullName>
    </recommendedName>
</protein>
<evidence type="ECO:0000256" key="1">
    <source>
        <dbReference type="SAM" id="SignalP"/>
    </source>
</evidence>
<evidence type="ECO:0000313" key="4">
    <source>
        <dbReference type="Proteomes" id="UP000177187"/>
    </source>
</evidence>
<dbReference type="Proteomes" id="UP000177187">
    <property type="component" value="Unassembled WGS sequence"/>
</dbReference>
<dbReference type="Pfam" id="PF18962">
    <property type="entry name" value="Por_Secre_tail"/>
    <property type="match status" value="1"/>
</dbReference>
<organism evidence="3 4">
    <name type="scientific">Candidatus Coatesbacteria bacterium RBG_13_66_14</name>
    <dbReference type="NCBI Taxonomy" id="1817816"/>
    <lineage>
        <taxon>Bacteria</taxon>
        <taxon>Candidatus Coatesiibacteriota</taxon>
    </lineage>
</organism>
<comment type="caution">
    <text evidence="3">The sequence shown here is derived from an EMBL/GenBank/DDBJ whole genome shotgun (WGS) entry which is preliminary data.</text>
</comment>
<dbReference type="SUPFAM" id="SSF89372">
    <property type="entry name" value="Fucose-specific lectin"/>
    <property type="match status" value="1"/>
</dbReference>
<feature type="domain" description="Secretion system C-terminal sorting" evidence="2">
    <location>
        <begin position="425"/>
        <end position="495"/>
    </location>
</feature>
<dbReference type="Gene3D" id="2.60.40.4070">
    <property type="match status" value="1"/>
</dbReference>
<reference evidence="3 4" key="1">
    <citation type="journal article" date="2016" name="Nat. Commun.">
        <title>Thousands of microbial genomes shed light on interconnected biogeochemical processes in an aquifer system.</title>
        <authorList>
            <person name="Anantharaman K."/>
            <person name="Brown C.T."/>
            <person name="Hug L.A."/>
            <person name="Sharon I."/>
            <person name="Castelle C.J."/>
            <person name="Probst A.J."/>
            <person name="Thomas B.C."/>
            <person name="Singh A."/>
            <person name="Wilkins M.J."/>
            <person name="Karaoz U."/>
            <person name="Brodie E.L."/>
            <person name="Williams K.H."/>
            <person name="Hubbard S.S."/>
            <person name="Banfield J.F."/>
        </authorList>
    </citation>
    <scope>NUCLEOTIDE SEQUENCE [LARGE SCALE GENOMIC DNA]</scope>
</reference>
<gene>
    <name evidence="3" type="ORF">A2Y64_00305</name>
</gene>
<keyword evidence="1" id="KW-0732">Signal</keyword>